<dbReference type="InterPro" id="IPR051052">
    <property type="entry name" value="Diverse_substrate_MTase"/>
</dbReference>
<evidence type="ECO:0000313" key="5">
    <source>
        <dbReference type="Proteomes" id="UP000054217"/>
    </source>
</evidence>
<keyword evidence="2" id="KW-0808">Transferase</keyword>
<name>A0A0C3I8M3_PISTI</name>
<accession>A0A0C3I8M3</accession>
<evidence type="ECO:0000259" key="3">
    <source>
        <dbReference type="Pfam" id="PF08242"/>
    </source>
</evidence>
<keyword evidence="1" id="KW-0489">Methyltransferase</keyword>
<feature type="non-terminal residue" evidence="4">
    <location>
        <position position="167"/>
    </location>
</feature>
<keyword evidence="5" id="KW-1185">Reference proteome</keyword>
<dbReference type="SUPFAM" id="SSF53335">
    <property type="entry name" value="S-adenosyl-L-methionine-dependent methyltransferases"/>
    <property type="match status" value="1"/>
</dbReference>
<dbReference type="PANTHER" id="PTHR44942:SF4">
    <property type="entry name" value="METHYLTRANSFERASE TYPE 11 DOMAIN-CONTAINING PROTEIN"/>
    <property type="match status" value="1"/>
</dbReference>
<dbReference type="Proteomes" id="UP000054217">
    <property type="component" value="Unassembled WGS sequence"/>
</dbReference>
<evidence type="ECO:0000313" key="4">
    <source>
        <dbReference type="EMBL" id="KIN93457.1"/>
    </source>
</evidence>
<dbReference type="AlphaFoldDB" id="A0A0C3I8M3"/>
<dbReference type="HOGENOM" id="CLU_037990_1_0_1"/>
<dbReference type="Pfam" id="PF08242">
    <property type="entry name" value="Methyltransf_12"/>
    <property type="match status" value="1"/>
</dbReference>
<dbReference type="InParanoid" id="A0A0C3I8M3"/>
<dbReference type="PANTHER" id="PTHR44942">
    <property type="entry name" value="METHYLTRANSF_11 DOMAIN-CONTAINING PROTEIN"/>
    <property type="match status" value="1"/>
</dbReference>
<dbReference type="EMBL" id="KN832167">
    <property type="protein sequence ID" value="KIN93457.1"/>
    <property type="molecule type" value="Genomic_DNA"/>
</dbReference>
<gene>
    <name evidence="4" type="ORF">M404DRAFT_171176</name>
</gene>
<evidence type="ECO:0000256" key="2">
    <source>
        <dbReference type="ARBA" id="ARBA00022679"/>
    </source>
</evidence>
<dbReference type="STRING" id="870435.A0A0C3I8M3"/>
<dbReference type="OrthoDB" id="3647at2759"/>
<dbReference type="InterPro" id="IPR029063">
    <property type="entry name" value="SAM-dependent_MTases_sf"/>
</dbReference>
<dbReference type="CDD" id="cd02440">
    <property type="entry name" value="AdoMet_MTases"/>
    <property type="match status" value="1"/>
</dbReference>
<sequence length="167" mass="18121">MPTHGHCHGLGQTNGIEEANKRFFNSAGIAEHYSERPGAVECARRLAAAMLKLYPFAEEETTVMDFACGTGLISRELAPHAKSIVGVDISQSMVDMYNLGVYNQGISPDEMRAVCIPAIKEDEEHLKGMTFDVVVCANAYHHFASIDSVTKSLVSYLKQGGSLLVAD</sequence>
<protein>
    <recommendedName>
        <fullName evidence="3">Methyltransferase type 12 domain-containing protein</fullName>
    </recommendedName>
</protein>
<proteinExistence type="predicted"/>
<feature type="domain" description="Methyltransferase type 12" evidence="3">
    <location>
        <begin position="64"/>
        <end position="163"/>
    </location>
</feature>
<reference evidence="4 5" key="1">
    <citation type="submission" date="2014-04" db="EMBL/GenBank/DDBJ databases">
        <authorList>
            <consortium name="DOE Joint Genome Institute"/>
            <person name="Kuo A."/>
            <person name="Kohler A."/>
            <person name="Costa M.D."/>
            <person name="Nagy L.G."/>
            <person name="Floudas D."/>
            <person name="Copeland A."/>
            <person name="Barry K.W."/>
            <person name="Cichocki N."/>
            <person name="Veneault-Fourrey C."/>
            <person name="LaButti K."/>
            <person name="Lindquist E.A."/>
            <person name="Lipzen A."/>
            <person name="Lundell T."/>
            <person name="Morin E."/>
            <person name="Murat C."/>
            <person name="Sun H."/>
            <person name="Tunlid A."/>
            <person name="Henrissat B."/>
            <person name="Grigoriev I.V."/>
            <person name="Hibbett D.S."/>
            <person name="Martin F."/>
            <person name="Nordberg H.P."/>
            <person name="Cantor M.N."/>
            <person name="Hua S.X."/>
        </authorList>
    </citation>
    <scope>NUCLEOTIDE SEQUENCE [LARGE SCALE GENOMIC DNA]</scope>
    <source>
        <strain evidence="4 5">Marx 270</strain>
    </source>
</reference>
<dbReference type="Gene3D" id="3.40.50.150">
    <property type="entry name" value="Vaccinia Virus protein VP39"/>
    <property type="match status" value="1"/>
</dbReference>
<dbReference type="GO" id="GO:0008168">
    <property type="term" value="F:methyltransferase activity"/>
    <property type="evidence" value="ECO:0007669"/>
    <property type="project" value="UniProtKB-KW"/>
</dbReference>
<dbReference type="GO" id="GO:0032259">
    <property type="term" value="P:methylation"/>
    <property type="evidence" value="ECO:0007669"/>
    <property type="project" value="UniProtKB-KW"/>
</dbReference>
<evidence type="ECO:0000256" key="1">
    <source>
        <dbReference type="ARBA" id="ARBA00022603"/>
    </source>
</evidence>
<reference evidence="5" key="2">
    <citation type="submission" date="2015-01" db="EMBL/GenBank/DDBJ databases">
        <title>Evolutionary Origins and Diversification of the Mycorrhizal Mutualists.</title>
        <authorList>
            <consortium name="DOE Joint Genome Institute"/>
            <consortium name="Mycorrhizal Genomics Consortium"/>
            <person name="Kohler A."/>
            <person name="Kuo A."/>
            <person name="Nagy L.G."/>
            <person name="Floudas D."/>
            <person name="Copeland A."/>
            <person name="Barry K.W."/>
            <person name="Cichocki N."/>
            <person name="Veneault-Fourrey C."/>
            <person name="LaButti K."/>
            <person name="Lindquist E.A."/>
            <person name="Lipzen A."/>
            <person name="Lundell T."/>
            <person name="Morin E."/>
            <person name="Murat C."/>
            <person name="Riley R."/>
            <person name="Ohm R."/>
            <person name="Sun H."/>
            <person name="Tunlid A."/>
            <person name="Henrissat B."/>
            <person name="Grigoriev I.V."/>
            <person name="Hibbett D.S."/>
            <person name="Martin F."/>
        </authorList>
    </citation>
    <scope>NUCLEOTIDE SEQUENCE [LARGE SCALE GENOMIC DNA]</scope>
    <source>
        <strain evidence="5">Marx 270</strain>
    </source>
</reference>
<dbReference type="InterPro" id="IPR013217">
    <property type="entry name" value="Methyltransf_12"/>
</dbReference>
<organism evidence="4 5">
    <name type="scientific">Pisolithus tinctorius Marx 270</name>
    <dbReference type="NCBI Taxonomy" id="870435"/>
    <lineage>
        <taxon>Eukaryota</taxon>
        <taxon>Fungi</taxon>
        <taxon>Dikarya</taxon>
        <taxon>Basidiomycota</taxon>
        <taxon>Agaricomycotina</taxon>
        <taxon>Agaricomycetes</taxon>
        <taxon>Agaricomycetidae</taxon>
        <taxon>Boletales</taxon>
        <taxon>Sclerodermatineae</taxon>
        <taxon>Pisolithaceae</taxon>
        <taxon>Pisolithus</taxon>
    </lineage>
</organism>